<dbReference type="InParanoid" id="A0A369JCX9"/>
<proteinExistence type="predicted"/>
<evidence type="ECO:0000313" key="2">
    <source>
        <dbReference type="Proteomes" id="UP000076154"/>
    </source>
</evidence>
<comment type="caution">
    <text evidence="1">The sequence shown here is derived from an EMBL/GenBank/DDBJ whole genome shotgun (WGS) entry which is preliminary data.</text>
</comment>
<protein>
    <submittedName>
        <fullName evidence="1">Uncharacterized protein</fullName>
    </submittedName>
</protein>
<sequence>MDPVGYNERGILPADIFTVSFLISPNSLVTCFASYGEANLPSLLDAHIFFTIAFNNYHILPEKRFSLPLQFPDDTGEPYELADPKAFEDVVKSGKLEKATKLRLWCLQVPVPKVPTIIVAALGISNDLDAETLAGYTYEIIDGLISRNVKVRSYACDGTAVERSVQRLLAEKATRVVTHYIVHPGLSSSPIQVRILFFGDHPIAIIQDPKHGSKTCCNNVFSGARVITFPRHIVMYSQVRSIAFENGPLYHRDVEKLDHQDDNAATRLFSGWTLKWLNEHHPEQLGLAVYLFVFGELIDAYQNRHISIIARVRMVLRTFFFMELWEKYLNLAGYAKAPRETQVFRWAENFR</sequence>
<dbReference type="EMBL" id="LUEZ02000071">
    <property type="protein sequence ID" value="RDB19959.1"/>
    <property type="molecule type" value="Genomic_DNA"/>
</dbReference>
<reference evidence="1" key="1">
    <citation type="submission" date="2018-04" db="EMBL/GenBank/DDBJ databases">
        <title>Whole genome sequencing of Hypsizygus marmoreus.</title>
        <authorList>
            <person name="Choi I.-G."/>
            <person name="Min B."/>
            <person name="Kim J.-G."/>
            <person name="Kim S."/>
            <person name="Oh Y.-L."/>
            <person name="Kong W.-S."/>
            <person name="Park H."/>
            <person name="Jeong J."/>
            <person name="Song E.-S."/>
        </authorList>
    </citation>
    <scope>NUCLEOTIDE SEQUENCE [LARGE SCALE GENOMIC DNA]</scope>
    <source>
        <strain evidence="1">51987-8</strain>
    </source>
</reference>
<evidence type="ECO:0000313" key="1">
    <source>
        <dbReference type="EMBL" id="RDB19959.1"/>
    </source>
</evidence>
<accession>A0A369JCX9</accession>
<dbReference type="OrthoDB" id="3268677at2759"/>
<dbReference type="STRING" id="39966.A0A369JCX9"/>
<dbReference type="AlphaFoldDB" id="A0A369JCX9"/>
<name>A0A369JCX9_HYPMA</name>
<gene>
    <name evidence="1" type="ORF">Hypma_012734</name>
</gene>
<dbReference type="Proteomes" id="UP000076154">
    <property type="component" value="Unassembled WGS sequence"/>
</dbReference>
<organism evidence="1 2">
    <name type="scientific">Hypsizygus marmoreus</name>
    <name type="common">White beech mushroom</name>
    <name type="synonym">Agaricus marmoreus</name>
    <dbReference type="NCBI Taxonomy" id="39966"/>
    <lineage>
        <taxon>Eukaryota</taxon>
        <taxon>Fungi</taxon>
        <taxon>Dikarya</taxon>
        <taxon>Basidiomycota</taxon>
        <taxon>Agaricomycotina</taxon>
        <taxon>Agaricomycetes</taxon>
        <taxon>Agaricomycetidae</taxon>
        <taxon>Agaricales</taxon>
        <taxon>Tricholomatineae</taxon>
        <taxon>Lyophyllaceae</taxon>
        <taxon>Hypsizygus</taxon>
    </lineage>
</organism>
<keyword evidence="2" id="KW-1185">Reference proteome</keyword>